<dbReference type="SUPFAM" id="SSF52317">
    <property type="entry name" value="Class I glutamine amidotransferase-like"/>
    <property type="match status" value="1"/>
</dbReference>
<comment type="subcellular location">
    <subcellularLocation>
        <location evidence="1">Cytoplasm</location>
    </subcellularLocation>
</comment>
<evidence type="ECO:0000256" key="8">
    <source>
        <dbReference type="ARBA" id="ARBA00022723"/>
    </source>
</evidence>
<dbReference type="EC" id="6.3.5.3" evidence="4"/>
<dbReference type="GO" id="GO:0006189">
    <property type="term" value="P:'de novo' IMP biosynthetic process"/>
    <property type="evidence" value="ECO:0007669"/>
    <property type="project" value="UniProtKB-UniPathway"/>
</dbReference>
<feature type="domain" description="Phosphoribosylformylglycinamidine synthase N-terminal" evidence="20">
    <location>
        <begin position="81"/>
        <end position="155"/>
    </location>
</feature>
<keyword evidence="9" id="KW-0547">Nucleotide-binding</keyword>
<dbReference type="OrthoDB" id="6666987at2759"/>
<dbReference type="InterPro" id="IPR010073">
    <property type="entry name" value="PurL_large"/>
</dbReference>
<dbReference type="CDD" id="cd02204">
    <property type="entry name" value="PurL_repeat2"/>
    <property type="match status" value="1"/>
</dbReference>
<dbReference type="Proteomes" id="UP001732720">
    <property type="component" value="Chromosome 11"/>
</dbReference>
<keyword evidence="6" id="KW-0597">Phosphoprotein</keyword>
<evidence type="ECO:0000259" key="21">
    <source>
        <dbReference type="Pfam" id="PF22689"/>
    </source>
</evidence>
<dbReference type="FunFam" id="3.30.1330.10:FF:000007">
    <property type="entry name" value="Phosphoribosylformylglycinamidine synthase, putative"/>
    <property type="match status" value="1"/>
</dbReference>
<keyword evidence="7" id="KW-0436">Ligase</keyword>
<name>A0A250Y7E5_CASCN</name>
<reference evidence="23" key="2">
    <citation type="submission" date="2023-09" db="UniProtKB">
        <authorList>
            <consortium name="Ensembl"/>
        </authorList>
    </citation>
    <scope>IDENTIFICATION</scope>
</reference>
<dbReference type="Gene3D" id="1.10.8.750">
    <property type="entry name" value="Phosphoribosylformylglycinamidine synthase, linker domain"/>
    <property type="match status" value="1"/>
</dbReference>
<dbReference type="CDD" id="cd01740">
    <property type="entry name" value="GATase1_FGAR_AT"/>
    <property type="match status" value="1"/>
</dbReference>
<organism evidence="22">
    <name type="scientific">Castor canadensis</name>
    <name type="common">American beaver</name>
    <dbReference type="NCBI Taxonomy" id="51338"/>
    <lineage>
        <taxon>Eukaryota</taxon>
        <taxon>Metazoa</taxon>
        <taxon>Chordata</taxon>
        <taxon>Craniata</taxon>
        <taxon>Vertebrata</taxon>
        <taxon>Euteleostomi</taxon>
        <taxon>Mammalia</taxon>
        <taxon>Eutheria</taxon>
        <taxon>Euarchontoglires</taxon>
        <taxon>Glires</taxon>
        <taxon>Rodentia</taxon>
        <taxon>Castorimorpha</taxon>
        <taxon>Castoridae</taxon>
        <taxon>Castor</taxon>
    </lineage>
</organism>
<evidence type="ECO:0000256" key="14">
    <source>
        <dbReference type="ARBA" id="ARBA00029823"/>
    </source>
</evidence>
<dbReference type="Pfam" id="PF02769">
    <property type="entry name" value="AIRS_C"/>
    <property type="match status" value="2"/>
</dbReference>
<dbReference type="FunFam" id="3.90.650.10:FF:000014">
    <property type="entry name" value="Phosphoribosylformylglycinamidine synthase"/>
    <property type="match status" value="1"/>
</dbReference>
<dbReference type="KEGG" id="ccan:109693915"/>
<sequence length="1334" mass="144464">MAPVLHFYVRPSGHEGAVSGHILRKLQGKLPELQSVETELCYNVDWTAEALPSAEEMKKLMWLFGCPLLLDDVAQESWLLPSPNDLLLEVGPRLNFSTPASTNIVSVCWASGLGAVNRVETTRRYRLSFADHPLSTMEAIALAALHDRMTEQHFPHPIQSFSPESIPASLNGPINILAEGRPALEKANQELGLALDSWDLDFYTKRFQELQRNPSTVEAFDLAQSNSEHSRHWFFKGQLHVDGNKRPHSLFESIMSTQASSNPNNVLKFCDNSSAIQGKEVQFLQPEDPTQPSCFRQQQRLRHVVFTAETHNFPTGVAPFSGATTGTGGRIRDVQCTGRGAHVVAGTAGYCFGNLHIPGYNLPWEDPSFQYPGNFARPLEVAIEASNGASDYGNKFGEPVLAGFARSLGLQLPDGQRREWIKPIMFSGGIGSMEAQHIGKEPPEPGMEVVKVGGPVYRIGVGGGAASSVQVQGDNTSELDFGAVQRGDPEMEQKMNRVIRACVEAPGGNPICSLHDQGAGGNGNVLKELSDPAGAVIYTSRFQLGDPTLNALEIWGAEYQESNALLLRPPHRDFLSRVSARERCPACFVGTITGDKRIVLVDDRECPVGRNDQGDALSTPVDLELDWVLGKMPQKEFFLQRESPVLQPLALPPGLSVRQALERVLRLPAVASKRYLTNKVDRSVGGLVAQQQCVGPLQTPLADVAVVALSHQELVGAATALGEQPVKSLLDSKAAARLAVAEALTNLVFALVTDLRDVKCSGNWMWAAKLPGEGAALADACDAMVEVMAALGVAVDGGKDSLSMAARVGTETVRAPGSLVISAYAVCPDITATVTPDLKHPGGKGHLLYVPLSPGQHRLGGTALAQCFSQLGEQPPNLDLPENLVRAFSITQGLLKDRCLCSGHDVSDGGLVTCLLEMAFAGNCGIEVDVSAPGADVLPVLFAEEPGLVLEVQEPDLAGVLQRYRYAGLHCLELGRTGETGPHAMIRVSVNGAVVVEETVAELRALWEETSFQLDRLQAEPRCVAEEERGLRERIRPSYHLPATFPTTSVPREPGGPTPRIAVLREEGSNGDREMVDAFHLAGFEVWDVTMQDLCSGAIGLDTFIGVAFVGGFSYADVLGSAKGWAAAVTFNPQARTELRRFKRRPDTFSLGVCNGCQLLALLGWVGGDPSEEAEEWGHDSWPAQPGLLLRHNLSGRFESRWASVRVGPSPALMLQGMEGAVLPVWSAHGEGYMAFSSLELQAQIEARGMAPLHWADDDGNPTEQYPMNPNGSPGGVAGVCSRDGRHLALMPHPERAVRPWQWAWRPPPFNTLTTSPWLQLFINARDWTRKEHC</sequence>
<evidence type="ECO:0000256" key="10">
    <source>
        <dbReference type="ARBA" id="ARBA00022755"/>
    </source>
</evidence>
<comment type="function">
    <text evidence="16">Phosphoribosylformylglycinamidine synthase involved in the purines biosynthetic pathway. Catalyzes the ATP-dependent conversion of formylglycinamide ribonucleotide (FGAR) and glutamine to yield formylglycinamidine ribonucleotide (FGAM) and glutamate.</text>
</comment>
<dbReference type="Gene3D" id="3.30.1330.10">
    <property type="entry name" value="PurM-like, N-terminal domain"/>
    <property type="match status" value="2"/>
</dbReference>
<dbReference type="GO" id="GO:0004642">
    <property type="term" value="F:phosphoribosylformylglycinamidine synthase activity"/>
    <property type="evidence" value="ECO:0007669"/>
    <property type="project" value="UniProtKB-EC"/>
</dbReference>
<dbReference type="Pfam" id="PF18072">
    <property type="entry name" value="FGAR-AT_linker"/>
    <property type="match status" value="1"/>
</dbReference>
<dbReference type="PROSITE" id="PS51273">
    <property type="entry name" value="GATASE_TYPE_1"/>
    <property type="match status" value="1"/>
</dbReference>
<keyword evidence="8" id="KW-0479">Metal-binding</keyword>
<dbReference type="Gene3D" id="3.40.50.880">
    <property type="match status" value="1"/>
</dbReference>
<comment type="similarity">
    <text evidence="3">In the N-terminal section; belongs to the FGAMS family.</text>
</comment>
<evidence type="ECO:0000256" key="13">
    <source>
        <dbReference type="ARBA" id="ARBA00022962"/>
    </source>
</evidence>
<reference evidence="25" key="3">
    <citation type="submission" date="2025-04" db="UniProtKB">
        <authorList>
            <consortium name="RefSeq"/>
        </authorList>
    </citation>
    <scope>IDENTIFICATION</scope>
    <source>
        <tissue evidence="25">Leukocyte</tissue>
    </source>
</reference>
<evidence type="ECO:0000313" key="22">
    <source>
        <dbReference type="EMBL" id="JAV39552.1"/>
    </source>
</evidence>
<dbReference type="InterPro" id="IPR036676">
    <property type="entry name" value="PurM-like_C_sf"/>
</dbReference>
<dbReference type="EMBL" id="GFFV01000393">
    <property type="protein sequence ID" value="JAV39552.1"/>
    <property type="molecule type" value="Transcribed_RNA"/>
</dbReference>
<dbReference type="InterPro" id="IPR036921">
    <property type="entry name" value="PurM-like_N_sf"/>
</dbReference>
<keyword evidence="5" id="KW-0963">Cytoplasm</keyword>
<dbReference type="CTD" id="5198"/>
<evidence type="ECO:0000313" key="23">
    <source>
        <dbReference type="Ensembl" id="ENSCCNP00000002980.1"/>
    </source>
</evidence>
<dbReference type="InterPro" id="IPR040707">
    <property type="entry name" value="FGAR-AT_N"/>
</dbReference>
<dbReference type="Pfam" id="PF22689">
    <property type="entry name" value="FGAR-AT_PurM_N-like"/>
    <property type="match status" value="1"/>
</dbReference>
<dbReference type="InterPro" id="IPR036604">
    <property type="entry name" value="PurS-like_sf"/>
</dbReference>
<dbReference type="FunFam" id="3.90.650.10:FF:000008">
    <property type="entry name" value="Phosphoribosylformylglycinamidine synthase"/>
    <property type="match status" value="1"/>
</dbReference>
<keyword evidence="24" id="KW-1185">Reference proteome</keyword>
<evidence type="ECO:0000256" key="15">
    <source>
        <dbReference type="ARBA" id="ARBA00032632"/>
    </source>
</evidence>
<evidence type="ECO:0000313" key="24">
    <source>
        <dbReference type="Proteomes" id="UP001732720"/>
    </source>
</evidence>
<dbReference type="NCBIfam" id="NF003672">
    <property type="entry name" value="PRK05297.1"/>
    <property type="match status" value="1"/>
</dbReference>
<feature type="domain" description="PurM-like C-terminal" evidence="18">
    <location>
        <begin position="883"/>
        <end position="981"/>
    </location>
</feature>
<dbReference type="GO" id="GO:0046872">
    <property type="term" value="F:metal ion binding"/>
    <property type="evidence" value="ECO:0007669"/>
    <property type="project" value="UniProtKB-KW"/>
</dbReference>
<keyword evidence="10" id="KW-0658">Purine biosynthesis</keyword>
<evidence type="ECO:0000256" key="17">
    <source>
        <dbReference type="ARBA" id="ARBA00071729"/>
    </source>
</evidence>
<gene>
    <name evidence="22" type="primary">PFAS</name>
    <name evidence="23 25" type="synonym">Pfas</name>
</gene>
<dbReference type="UniPathway" id="UPA00074">
    <property type="reaction ID" value="UER00128"/>
</dbReference>
<feature type="domain" description="Phosphoribosylformylglycinamidine synthase linker" evidence="19">
    <location>
        <begin position="184"/>
        <end position="232"/>
    </location>
</feature>
<evidence type="ECO:0000256" key="4">
    <source>
        <dbReference type="ARBA" id="ARBA00012747"/>
    </source>
</evidence>
<dbReference type="FunFam" id="3.30.1330.10:FF:000010">
    <property type="entry name" value="Phosphoribosylformylglycinamidine synthase"/>
    <property type="match status" value="1"/>
</dbReference>
<dbReference type="RefSeq" id="XP_020031133.1">
    <property type="nucleotide sequence ID" value="XM_020175544.1"/>
</dbReference>
<keyword evidence="11" id="KW-0067">ATP-binding</keyword>
<dbReference type="InterPro" id="IPR055181">
    <property type="entry name" value="FGAR-AT_PurM_N-like"/>
</dbReference>
<keyword evidence="13" id="KW-0315">Glutamine amidotransferase</keyword>
<dbReference type="PANTHER" id="PTHR10099">
    <property type="entry name" value="PHOSPHORIBOSYLFORMYLGLYCINAMIDINE SYNTHASE"/>
    <property type="match status" value="1"/>
</dbReference>
<proteinExistence type="inferred from homology"/>
<dbReference type="GeneID" id="109693915"/>
<evidence type="ECO:0000259" key="19">
    <source>
        <dbReference type="Pfam" id="PF18072"/>
    </source>
</evidence>
<dbReference type="SUPFAM" id="SSF109736">
    <property type="entry name" value="FGAM synthase PurL, linker domain"/>
    <property type="match status" value="1"/>
</dbReference>
<evidence type="ECO:0000256" key="16">
    <source>
        <dbReference type="ARBA" id="ARBA00057317"/>
    </source>
</evidence>
<dbReference type="InterPro" id="IPR041609">
    <property type="entry name" value="PurL_linker"/>
</dbReference>
<evidence type="ECO:0000256" key="6">
    <source>
        <dbReference type="ARBA" id="ARBA00022553"/>
    </source>
</evidence>
<dbReference type="Gene3D" id="3.90.650.10">
    <property type="entry name" value="PurM-like C-terminal domain"/>
    <property type="match status" value="2"/>
</dbReference>
<dbReference type="CDD" id="cd02203">
    <property type="entry name" value="PurL_repeat1"/>
    <property type="match status" value="1"/>
</dbReference>
<evidence type="ECO:0000256" key="2">
    <source>
        <dbReference type="ARBA" id="ARBA00004920"/>
    </source>
</evidence>
<evidence type="ECO:0000256" key="9">
    <source>
        <dbReference type="ARBA" id="ARBA00022741"/>
    </source>
</evidence>
<dbReference type="NCBIfam" id="TIGR01735">
    <property type="entry name" value="FGAM_synt"/>
    <property type="match status" value="1"/>
</dbReference>
<evidence type="ECO:0000259" key="20">
    <source>
        <dbReference type="Pfam" id="PF18076"/>
    </source>
</evidence>
<dbReference type="GO" id="GO:0005524">
    <property type="term" value="F:ATP binding"/>
    <property type="evidence" value="ECO:0007669"/>
    <property type="project" value="UniProtKB-KW"/>
</dbReference>
<dbReference type="InterPro" id="IPR029062">
    <property type="entry name" value="Class_I_gatase-like"/>
</dbReference>
<dbReference type="Pfam" id="PF18076">
    <property type="entry name" value="FGAR-AT_N"/>
    <property type="match status" value="1"/>
</dbReference>
<dbReference type="GO" id="GO:0005737">
    <property type="term" value="C:cytoplasm"/>
    <property type="evidence" value="ECO:0007669"/>
    <property type="project" value="UniProtKB-SubCell"/>
</dbReference>
<evidence type="ECO:0000259" key="18">
    <source>
        <dbReference type="Pfam" id="PF02769"/>
    </source>
</evidence>
<dbReference type="Ensembl" id="ENSCCNT00000003941.1">
    <property type="protein sequence ID" value="ENSCCNP00000002980.1"/>
    <property type="gene ID" value="ENSCCNG00000003225.1"/>
</dbReference>
<reference evidence="22" key="1">
    <citation type="journal article" date="2017" name="G3 (Bethesda)">
        <title>De Novo Genome and Transcriptome Assembly of the Canadian Beaver (Castor canadensis).</title>
        <authorList>
            <person name="Lok S."/>
            <person name="Paton T.A."/>
            <person name="Wang Z."/>
            <person name="Kaur G."/>
            <person name="Walker S."/>
            <person name="Yuen R.K."/>
            <person name="Sung W.W."/>
            <person name="Whitney J."/>
            <person name="Buchanan J.A."/>
            <person name="Trost B."/>
            <person name="Singh N."/>
            <person name="Apresto B."/>
            <person name="Chen N."/>
            <person name="Coole M."/>
            <person name="Dawson T.J."/>
            <person name="Ho K.Y."/>
            <person name="Hu Z."/>
            <person name="Pullenayegum S."/>
            <person name="Samler K."/>
            <person name="Shipstone A."/>
            <person name="Tsoi F."/>
            <person name="Wang T."/>
            <person name="Pereira S.L."/>
            <person name="Rostami P."/>
            <person name="Ryan C.A."/>
            <person name="Tong A.H."/>
            <person name="Ng K."/>
            <person name="Sundaravadanam Y."/>
            <person name="Simpson J.T."/>
            <person name="Lim B.K."/>
            <person name="Engstrom M.D."/>
            <person name="Dutton C.J."/>
            <person name="Kerr K.C."/>
            <person name="Franke M."/>
            <person name="Rapley W."/>
            <person name="Wintle R.F."/>
            <person name="Scherer S.W."/>
        </authorList>
    </citation>
    <scope>NUCLEOTIDE SEQUENCE</scope>
    <source>
        <strain evidence="22">ROM106880</strain>
        <tissue evidence="22">Muscle</tissue>
    </source>
</reference>
<evidence type="ECO:0000256" key="3">
    <source>
        <dbReference type="ARBA" id="ARBA00008608"/>
    </source>
</evidence>
<evidence type="ECO:0000256" key="7">
    <source>
        <dbReference type="ARBA" id="ARBA00022598"/>
    </source>
</evidence>
<dbReference type="SUPFAM" id="SSF55326">
    <property type="entry name" value="PurM N-terminal domain-like"/>
    <property type="match status" value="2"/>
</dbReference>
<keyword evidence="12" id="KW-0460">Magnesium</keyword>
<dbReference type="InterPro" id="IPR010918">
    <property type="entry name" value="PurM-like_C_dom"/>
</dbReference>
<dbReference type="SUPFAM" id="SSF56042">
    <property type="entry name" value="PurM C-terminal domain-like"/>
    <property type="match status" value="2"/>
</dbReference>
<dbReference type="PANTHER" id="PTHR10099:SF1">
    <property type="entry name" value="PHOSPHORIBOSYLFORMYLGLYCINAMIDINE SYNTHASE"/>
    <property type="match status" value="1"/>
</dbReference>
<evidence type="ECO:0000256" key="12">
    <source>
        <dbReference type="ARBA" id="ARBA00022842"/>
    </source>
</evidence>
<dbReference type="HAMAP" id="MF_00419">
    <property type="entry name" value="PurL_1"/>
    <property type="match status" value="1"/>
</dbReference>
<evidence type="ECO:0000313" key="25">
    <source>
        <dbReference type="RefSeq" id="XP_020031133.1"/>
    </source>
</evidence>
<feature type="domain" description="FGAR-AT PurM N-terminal-like" evidence="21">
    <location>
        <begin position="672"/>
        <end position="825"/>
    </location>
</feature>
<protein>
    <recommendedName>
        <fullName evidence="17">Phosphoribosylformylglycinamidine synthase</fullName>
        <ecNumber evidence="4">6.3.5.3</ecNumber>
    </recommendedName>
    <alternativeName>
        <fullName evidence="15">Formylglycinamide ribonucleotide amidotransferase</fullName>
    </alternativeName>
    <alternativeName>
        <fullName evidence="14">Formylglycinamide ribotide amidotransferase</fullName>
    </alternativeName>
</protein>
<evidence type="ECO:0000256" key="1">
    <source>
        <dbReference type="ARBA" id="ARBA00004496"/>
    </source>
</evidence>
<evidence type="ECO:0000256" key="5">
    <source>
        <dbReference type="ARBA" id="ARBA00022490"/>
    </source>
</evidence>
<comment type="pathway">
    <text evidence="2">Purine metabolism; IMP biosynthesis via de novo pathway; 5-amino-1-(5-phospho-D-ribosyl)imidazole from N(2)-formyl-N(1)-(5-phospho-D-ribosyl)glycinamide: step 1/2.</text>
</comment>
<dbReference type="Pfam" id="PF13507">
    <property type="entry name" value="GATase_5"/>
    <property type="match status" value="1"/>
</dbReference>
<evidence type="ECO:0000256" key="11">
    <source>
        <dbReference type="ARBA" id="ARBA00022840"/>
    </source>
</evidence>
<dbReference type="SUPFAM" id="SSF82697">
    <property type="entry name" value="PurS-like"/>
    <property type="match status" value="1"/>
</dbReference>
<accession>A0A250Y7E5</accession>
<feature type="domain" description="PurM-like C-terminal" evidence="18">
    <location>
        <begin position="444"/>
        <end position="602"/>
    </location>
</feature>
<dbReference type="FunFam" id="1.10.8.750:FF:000001">
    <property type="entry name" value="Putative phosphoribosylformylglycinamidine synthase"/>
    <property type="match status" value="1"/>
</dbReference>
<dbReference type="SMART" id="SM01211">
    <property type="entry name" value="GATase_5"/>
    <property type="match status" value="1"/>
</dbReference>